<dbReference type="AlphaFoldDB" id="A0A8X6K1Z2"/>
<reference evidence="1" key="1">
    <citation type="submission" date="2020-07" db="EMBL/GenBank/DDBJ databases">
        <title>Multicomponent nature underlies the extraordinary mechanical properties of spider dragline silk.</title>
        <authorList>
            <person name="Kono N."/>
            <person name="Nakamura H."/>
            <person name="Mori M."/>
            <person name="Yoshida Y."/>
            <person name="Ohtoshi R."/>
            <person name="Malay A.D."/>
            <person name="Moran D.A.P."/>
            <person name="Tomita M."/>
            <person name="Numata K."/>
            <person name="Arakawa K."/>
        </authorList>
    </citation>
    <scope>NUCLEOTIDE SEQUENCE</scope>
</reference>
<comment type="caution">
    <text evidence="1">The sequence shown here is derived from an EMBL/GenBank/DDBJ whole genome shotgun (WGS) entry which is preliminary data.</text>
</comment>
<dbReference type="Proteomes" id="UP000887116">
    <property type="component" value="Unassembled WGS sequence"/>
</dbReference>
<organism evidence="1 2">
    <name type="scientific">Trichonephila clavata</name>
    <name type="common">Joro spider</name>
    <name type="synonym">Nephila clavata</name>
    <dbReference type="NCBI Taxonomy" id="2740835"/>
    <lineage>
        <taxon>Eukaryota</taxon>
        <taxon>Metazoa</taxon>
        <taxon>Ecdysozoa</taxon>
        <taxon>Arthropoda</taxon>
        <taxon>Chelicerata</taxon>
        <taxon>Arachnida</taxon>
        <taxon>Araneae</taxon>
        <taxon>Araneomorphae</taxon>
        <taxon>Entelegynae</taxon>
        <taxon>Araneoidea</taxon>
        <taxon>Nephilidae</taxon>
        <taxon>Trichonephila</taxon>
    </lineage>
</organism>
<keyword evidence="2" id="KW-1185">Reference proteome</keyword>
<accession>A0A8X6K1Z2</accession>
<gene>
    <name evidence="1" type="ORF">TNCT_137401</name>
</gene>
<dbReference type="EMBL" id="BMAO01008868">
    <property type="protein sequence ID" value="GFR27021.1"/>
    <property type="molecule type" value="Genomic_DNA"/>
</dbReference>
<evidence type="ECO:0000313" key="1">
    <source>
        <dbReference type="EMBL" id="GFR27021.1"/>
    </source>
</evidence>
<sequence>MHSSYQRPQLQGEIYRSFPENILNPDTSRKPEIQKTISQIPHDRITDAKSSQAATFHLNSLSKHLLQNRSYLQARRQCSTIQMFPDILLKRDYAYPIIFCQLIYTENYVRRGEERRQAKVESA</sequence>
<protein>
    <submittedName>
        <fullName evidence="1">Uncharacterized protein</fullName>
    </submittedName>
</protein>
<proteinExistence type="predicted"/>
<name>A0A8X6K1Z2_TRICU</name>
<evidence type="ECO:0000313" key="2">
    <source>
        <dbReference type="Proteomes" id="UP000887116"/>
    </source>
</evidence>